<evidence type="ECO:0000256" key="8">
    <source>
        <dbReference type="SAM" id="MobiDB-lite"/>
    </source>
</evidence>
<reference evidence="10 11" key="1">
    <citation type="journal article" date="2016" name="Genome Announc.">
        <title>Complete Genome Sequence of a New Megavirus Family Member Isolated from an Inland Water Lake for the First Time in India.</title>
        <authorList>
            <person name="Chatterjee A."/>
            <person name="Ali F."/>
            <person name="Bange D."/>
            <person name="Kondabagil K."/>
        </authorList>
    </citation>
    <scope>NUCLEOTIDE SEQUENCE [LARGE SCALE GENOMIC DNA]</scope>
    <source>
        <strain evidence="10">1</strain>
    </source>
</reference>
<comment type="similarity">
    <text evidence="2">Belongs to the RNase H family.</text>
</comment>
<name>A0A167RI62_9VIRU</name>
<evidence type="ECO:0000313" key="11">
    <source>
        <dbReference type="Proteomes" id="UP000241365"/>
    </source>
</evidence>
<comment type="catalytic activity">
    <reaction evidence="1">
        <text>Endonucleolytic cleavage to 5'-phosphomonoester.</text>
        <dbReference type="EC" id="3.1.26.4"/>
    </reaction>
</comment>
<evidence type="ECO:0000313" key="10">
    <source>
        <dbReference type="EMBL" id="ANB50713.1"/>
    </source>
</evidence>
<dbReference type="KEGG" id="vg:80513075"/>
<dbReference type="CDD" id="cd09280">
    <property type="entry name" value="RNase_HI_eukaryote_like"/>
    <property type="match status" value="1"/>
</dbReference>
<sequence length="245" mass="28063">MYRKPKKIDIKNIIVFTDGSCVNNGKKHAVGGMGIHFPDKTLNDISRIFNKGCCTNQRTELYAILYAIKYVHFEIGLQNCALNIFTDSQYSINCITKWVPGWIKNNWRTKNNTSVANREFIEPIYRYYNKYNINFTHVDAHTGRDDFDSIANAKADYLATKATKKAVSEKKNSAEIIHGGSKTNRGSRSRSQNKSNNINNSIKRNYTSNKSNNNKSNKINYTPIKSYKSYKPVHSDDIIIELVKN</sequence>
<dbReference type="GO" id="GO:0043137">
    <property type="term" value="P:DNA replication, removal of RNA primer"/>
    <property type="evidence" value="ECO:0007669"/>
    <property type="project" value="TreeGrafter"/>
</dbReference>
<feature type="region of interest" description="Disordered" evidence="8">
    <location>
        <begin position="169"/>
        <end position="220"/>
    </location>
</feature>
<dbReference type="EMBL" id="KU877344">
    <property type="protein sequence ID" value="ANB50713.1"/>
    <property type="molecule type" value="Genomic_DNA"/>
</dbReference>
<dbReference type="SUPFAM" id="SSF53098">
    <property type="entry name" value="Ribonuclease H-like"/>
    <property type="match status" value="1"/>
</dbReference>
<keyword evidence="4" id="KW-0540">Nuclease</keyword>
<dbReference type="PANTHER" id="PTHR10642:SF26">
    <property type="entry name" value="RIBONUCLEASE H1"/>
    <property type="match status" value="1"/>
</dbReference>
<dbReference type="GO" id="GO:0003676">
    <property type="term" value="F:nucleic acid binding"/>
    <property type="evidence" value="ECO:0007669"/>
    <property type="project" value="InterPro"/>
</dbReference>
<dbReference type="PANTHER" id="PTHR10642">
    <property type="entry name" value="RIBONUCLEASE H1"/>
    <property type="match status" value="1"/>
</dbReference>
<keyword evidence="7" id="KW-0378">Hydrolase</keyword>
<dbReference type="PROSITE" id="PS50879">
    <property type="entry name" value="RNASE_H_1"/>
    <property type="match status" value="1"/>
</dbReference>
<dbReference type="GO" id="GO:0004523">
    <property type="term" value="F:RNA-DNA hybrid ribonuclease activity"/>
    <property type="evidence" value="ECO:0007669"/>
    <property type="project" value="UniProtKB-EC"/>
</dbReference>
<evidence type="ECO:0000256" key="2">
    <source>
        <dbReference type="ARBA" id="ARBA00005300"/>
    </source>
</evidence>
<organism evidence="10 11">
    <name type="scientific">Powai lake megavirus</name>
    <dbReference type="NCBI Taxonomy" id="1842663"/>
    <lineage>
        <taxon>Viruses</taxon>
        <taxon>Varidnaviria</taxon>
        <taxon>Bamfordvirae</taxon>
        <taxon>Nucleocytoviricota</taxon>
        <taxon>Megaviricetes</taxon>
        <taxon>Imitervirales</taxon>
        <taxon>Mimiviridae</taxon>
        <taxon>Megamimivirinae</taxon>
        <taxon>Megavirus</taxon>
        <taxon>Megavirus powaiense</taxon>
    </lineage>
</organism>
<keyword evidence="6" id="KW-0255">Endonuclease</keyword>
<dbReference type="Pfam" id="PF00075">
    <property type="entry name" value="RNase_H"/>
    <property type="match status" value="1"/>
</dbReference>
<evidence type="ECO:0000256" key="7">
    <source>
        <dbReference type="ARBA" id="ARBA00022801"/>
    </source>
</evidence>
<evidence type="ECO:0000259" key="9">
    <source>
        <dbReference type="PROSITE" id="PS50879"/>
    </source>
</evidence>
<feature type="domain" description="RNase H type-1" evidence="9">
    <location>
        <begin position="9"/>
        <end position="164"/>
    </location>
</feature>
<accession>A0A167RI62</accession>
<dbReference type="GeneID" id="80513075"/>
<evidence type="ECO:0000256" key="1">
    <source>
        <dbReference type="ARBA" id="ARBA00000077"/>
    </source>
</evidence>
<keyword evidence="11" id="KW-1185">Reference proteome</keyword>
<proteinExistence type="inferred from homology"/>
<protein>
    <recommendedName>
        <fullName evidence="3">ribonuclease H</fullName>
        <ecNumber evidence="3">3.1.26.4</ecNumber>
    </recommendedName>
</protein>
<feature type="compositionally biased region" description="Low complexity" evidence="8">
    <location>
        <begin position="184"/>
        <end position="218"/>
    </location>
</feature>
<dbReference type="InterPro" id="IPR002156">
    <property type="entry name" value="RNaseH_domain"/>
</dbReference>
<evidence type="ECO:0000256" key="4">
    <source>
        <dbReference type="ARBA" id="ARBA00022722"/>
    </source>
</evidence>
<dbReference type="RefSeq" id="YP_010776464.1">
    <property type="nucleotide sequence ID" value="NC_075034.1"/>
</dbReference>
<evidence type="ECO:0000256" key="3">
    <source>
        <dbReference type="ARBA" id="ARBA00012180"/>
    </source>
</evidence>
<keyword evidence="5" id="KW-0479">Metal-binding</keyword>
<dbReference type="InterPro" id="IPR036397">
    <property type="entry name" value="RNaseH_sf"/>
</dbReference>
<dbReference type="Gene3D" id="3.30.420.10">
    <property type="entry name" value="Ribonuclease H-like superfamily/Ribonuclease H"/>
    <property type="match status" value="1"/>
</dbReference>
<dbReference type="Proteomes" id="UP000241365">
    <property type="component" value="Segment"/>
</dbReference>
<dbReference type="InterPro" id="IPR012337">
    <property type="entry name" value="RNaseH-like_sf"/>
</dbReference>
<dbReference type="EC" id="3.1.26.4" evidence="3"/>
<evidence type="ECO:0000256" key="6">
    <source>
        <dbReference type="ARBA" id="ARBA00022759"/>
    </source>
</evidence>
<evidence type="ECO:0000256" key="5">
    <source>
        <dbReference type="ARBA" id="ARBA00022723"/>
    </source>
</evidence>
<dbReference type="GO" id="GO:0046872">
    <property type="term" value="F:metal ion binding"/>
    <property type="evidence" value="ECO:0007669"/>
    <property type="project" value="UniProtKB-KW"/>
</dbReference>
<dbReference type="InterPro" id="IPR050092">
    <property type="entry name" value="RNase_H"/>
</dbReference>